<gene>
    <name evidence="1" type="ordered locus">HTH_0907</name>
</gene>
<dbReference type="RefSeq" id="WP_012963546.1">
    <property type="nucleotide sequence ID" value="NC_013799.1"/>
</dbReference>
<keyword evidence="2" id="KW-1185">Reference proteome</keyword>
<evidence type="ECO:0000313" key="1">
    <source>
        <dbReference type="EMBL" id="BAI69366.1"/>
    </source>
</evidence>
<reference evidence="1 2" key="1">
    <citation type="journal article" date="2010" name="J. Bacteriol.">
        <title>Complete genome sequence of the thermophilic, obligately chemolithoautotrophic hydrogen-oxidizing bacterium Hydrogenobacter thermophilus TK-6.</title>
        <authorList>
            <person name="Arai H."/>
            <person name="Kanbe H."/>
            <person name="Ishii M."/>
            <person name="Igarashi Y."/>
        </authorList>
    </citation>
    <scope>NUCLEOTIDE SEQUENCE [LARGE SCALE GENOMIC DNA]</scope>
    <source>
        <strain evidence="2">DSM 6534 / IAM 12695 / TK-6 [Tokyo]</strain>
    </source>
</reference>
<dbReference type="EMBL" id="AP011112">
    <property type="protein sequence ID" value="BAI69366.1"/>
    <property type="molecule type" value="Genomic_DNA"/>
</dbReference>
<dbReference type="eggNOG" id="ENOG502ZVKC">
    <property type="taxonomic scope" value="Bacteria"/>
</dbReference>
<protein>
    <submittedName>
        <fullName evidence="1">Uncharacterized protein</fullName>
    </submittedName>
</protein>
<dbReference type="AlphaFoldDB" id="D3DHR4"/>
<evidence type="ECO:0000313" key="2">
    <source>
        <dbReference type="Proteomes" id="UP000002574"/>
    </source>
</evidence>
<accession>D3DHR4</accession>
<dbReference type="KEGG" id="hth:HTH_0907"/>
<sequence length="172" mass="20521">MTDGKIWEAMLKLRVFTPWMVLKELNPPSFLKQYVKEKIRSLINAQVKAGILAILNDNPPVFGFPGESVEKIMRECGICRKLFIPVQDSDQHCSDECEREYRKRFLRKMRKEKGMEERRRYEKWEEELIWETLSKHGCKSAILQELARKLNRHPQAIKSKFKKMKRQRRAVA</sequence>
<dbReference type="KEGG" id="hte:Hydth_0905"/>
<organism evidence="1 2">
    <name type="scientific">Hydrogenobacter thermophilus (strain DSM 6534 / IAM 12695 / TK-6)</name>
    <dbReference type="NCBI Taxonomy" id="608538"/>
    <lineage>
        <taxon>Bacteria</taxon>
        <taxon>Pseudomonadati</taxon>
        <taxon>Aquificota</taxon>
        <taxon>Aquificia</taxon>
        <taxon>Aquificales</taxon>
        <taxon>Aquificaceae</taxon>
        <taxon>Hydrogenobacter</taxon>
    </lineage>
</organism>
<dbReference type="STRING" id="608538.HTH_0907"/>
<name>D3DHR4_HYDTT</name>
<dbReference type="Proteomes" id="UP000002574">
    <property type="component" value="Chromosome"/>
</dbReference>
<proteinExistence type="predicted"/>